<evidence type="ECO:0000256" key="1">
    <source>
        <dbReference type="ARBA" id="ARBA00004123"/>
    </source>
</evidence>
<comment type="subcellular location">
    <subcellularLocation>
        <location evidence="1 8">Nucleus</location>
    </subcellularLocation>
</comment>
<evidence type="ECO:0000256" key="3">
    <source>
        <dbReference type="ARBA" id="ARBA00020629"/>
    </source>
</evidence>
<evidence type="ECO:0000256" key="2">
    <source>
        <dbReference type="ARBA" id="ARBA00009626"/>
    </source>
</evidence>
<reference evidence="11" key="2">
    <citation type="submission" date="2020-06" db="EMBL/GenBank/DDBJ databases">
        <authorList>
            <person name="Ji K."/>
            <person name="Li J."/>
        </authorList>
    </citation>
    <scope>NUCLEOTIDE SEQUENCE</scope>
    <source>
        <strain evidence="11">JKM2019</strain>
        <tissue evidence="11">Whole body</tissue>
    </source>
</reference>
<keyword evidence="13" id="KW-1185">Reference proteome</keyword>
<accession>A0A922I7K9</accession>
<feature type="compositionally biased region" description="Low complexity" evidence="10">
    <location>
        <begin position="263"/>
        <end position="275"/>
    </location>
</feature>
<dbReference type="Proteomes" id="UP000828236">
    <property type="component" value="Unassembled WGS sequence"/>
</dbReference>
<keyword evidence="6 8" id="KW-0539">Nucleus</keyword>
<dbReference type="GO" id="GO:0016592">
    <property type="term" value="C:mediator complex"/>
    <property type="evidence" value="ECO:0007669"/>
    <property type="project" value="InterPro"/>
</dbReference>
<proteinExistence type="inferred from homology"/>
<keyword evidence="8" id="KW-0010">Activator</keyword>
<keyword evidence="9" id="KW-0175">Coiled coil</keyword>
<comment type="function">
    <text evidence="8">Component of the Mediator complex, a coactivator involved in the regulated transcription of nearly all RNA polymerase II-dependent genes. Mediator functions as a bridge to convey information from gene-specific regulatory proteins to the basal RNA polymerase II transcription machinery. Mediator is recruited to promoters by direct interactions with regulatory proteins and serves as a scaffold for the assembly of a functional preinitiation complex with RNA polymerase II and the general transcription factors.</text>
</comment>
<dbReference type="GO" id="GO:0003712">
    <property type="term" value="F:transcription coregulator activity"/>
    <property type="evidence" value="ECO:0007669"/>
    <property type="project" value="InterPro"/>
</dbReference>
<sequence>MSICPRERLLTIVNDIELISKEMFEHFLLPKSARSNLIDRVQLAELLVRKDQELRQAIKAAEEQELIQSKIDQLRREVQDHDDELQKLQQSFKEAESILSTAIYQAKQKLSLIKKADSHSISIDELIKYAHKISADHSVASPYNWEIGDPRRPYPTDLEMKSGLLVNSNDANLSSLLQQQQQQQQQYHHQNQLQEQSSQSIPMRPSSASSSPYSWANQQQQQQQFATDTKPNINSINSGGQYGDYSDVKTQQQRDNDEVEVMSTDSSSTSSSDSQ</sequence>
<evidence type="ECO:0000313" key="13">
    <source>
        <dbReference type="Proteomes" id="UP000790347"/>
    </source>
</evidence>
<protein>
    <recommendedName>
        <fullName evidence="3 8">Mediator of RNA polymerase II transcription subunit 4</fullName>
    </recommendedName>
    <alternativeName>
        <fullName evidence="7 8">Mediator complex subunit 4</fullName>
    </alternativeName>
</protein>
<dbReference type="GO" id="GO:0070847">
    <property type="term" value="C:core mediator complex"/>
    <property type="evidence" value="ECO:0007669"/>
    <property type="project" value="TreeGrafter"/>
</dbReference>
<dbReference type="PANTHER" id="PTHR13208:SF2">
    <property type="entry name" value="MEDIATOR OF RNA POLYMERASE II TRANSCRIPTION SUBUNIT 4"/>
    <property type="match status" value="1"/>
</dbReference>
<feature type="coiled-coil region" evidence="9">
    <location>
        <begin position="44"/>
        <end position="98"/>
    </location>
</feature>
<evidence type="ECO:0000313" key="11">
    <source>
        <dbReference type="EMBL" id="KAH7638778.1"/>
    </source>
</evidence>
<evidence type="ECO:0000256" key="6">
    <source>
        <dbReference type="ARBA" id="ARBA00023242"/>
    </source>
</evidence>
<organism evidence="12 13">
    <name type="scientific">Dermatophagoides farinae</name>
    <name type="common">American house dust mite</name>
    <dbReference type="NCBI Taxonomy" id="6954"/>
    <lineage>
        <taxon>Eukaryota</taxon>
        <taxon>Metazoa</taxon>
        <taxon>Ecdysozoa</taxon>
        <taxon>Arthropoda</taxon>
        <taxon>Chelicerata</taxon>
        <taxon>Arachnida</taxon>
        <taxon>Acari</taxon>
        <taxon>Acariformes</taxon>
        <taxon>Sarcoptiformes</taxon>
        <taxon>Astigmata</taxon>
        <taxon>Psoroptidia</taxon>
        <taxon>Analgoidea</taxon>
        <taxon>Pyroglyphidae</taxon>
        <taxon>Dermatophagoidinae</taxon>
        <taxon>Dermatophagoides</taxon>
    </lineage>
</organism>
<dbReference type="GO" id="GO:0006357">
    <property type="term" value="P:regulation of transcription by RNA polymerase II"/>
    <property type="evidence" value="ECO:0007669"/>
    <property type="project" value="InterPro"/>
</dbReference>
<dbReference type="Proteomes" id="UP000790347">
    <property type="component" value="Unassembled WGS sequence"/>
</dbReference>
<dbReference type="InterPro" id="IPR019258">
    <property type="entry name" value="Mediator_Med4"/>
</dbReference>
<feature type="compositionally biased region" description="Low complexity" evidence="10">
    <location>
        <begin position="176"/>
        <end position="224"/>
    </location>
</feature>
<comment type="subunit">
    <text evidence="8">Component of the Mediator complex.</text>
</comment>
<dbReference type="EMBL" id="SDOV01000007">
    <property type="protein sequence ID" value="KAH7638778.1"/>
    <property type="molecule type" value="Genomic_DNA"/>
</dbReference>
<evidence type="ECO:0000256" key="10">
    <source>
        <dbReference type="SAM" id="MobiDB-lite"/>
    </source>
</evidence>
<evidence type="ECO:0000256" key="7">
    <source>
        <dbReference type="ARBA" id="ARBA00031257"/>
    </source>
</evidence>
<reference evidence="12" key="4">
    <citation type="journal article" date="2022" name="Res Sq">
        <title>Comparative Genomics Reveals Insights into the Divergent Evolution of Astigmatic Mites and Household Pest Adaptations.</title>
        <authorList>
            <person name="Xiong Q."/>
            <person name="Wan A.T.-Y."/>
            <person name="Liu X.-Y."/>
            <person name="Fung C.S.-H."/>
            <person name="Xiao X."/>
            <person name="Malainual N."/>
            <person name="Hou J."/>
            <person name="Wang L."/>
            <person name="Wang M."/>
            <person name="Yang K."/>
            <person name="Cui Y."/>
            <person name="Leung E."/>
            <person name="Nong W."/>
            <person name="Shin S.-K."/>
            <person name="Au S."/>
            <person name="Jeong K.Y."/>
            <person name="Chew F.T."/>
            <person name="Hui J."/>
            <person name="Leung T.F."/>
            <person name="Tungtrongchitr A."/>
            <person name="Zhong N."/>
            <person name="Liu Z."/>
            <person name="Tsui S."/>
        </authorList>
    </citation>
    <scope>NUCLEOTIDE SEQUENCE</scope>
    <source>
        <strain evidence="12">Derf</strain>
        <tissue evidence="12">Whole organism</tissue>
    </source>
</reference>
<evidence type="ECO:0000313" key="12">
    <source>
        <dbReference type="EMBL" id="KAH9522932.1"/>
    </source>
</evidence>
<feature type="compositionally biased region" description="Polar residues" evidence="10">
    <location>
        <begin position="225"/>
        <end position="239"/>
    </location>
</feature>
<reference evidence="12" key="1">
    <citation type="submission" date="2013-05" db="EMBL/GenBank/DDBJ databases">
        <authorList>
            <person name="Yim A.K.Y."/>
            <person name="Chan T.F."/>
            <person name="Ji K.M."/>
            <person name="Liu X.Y."/>
            <person name="Zhou J.W."/>
            <person name="Li R.Q."/>
            <person name="Yang K.Y."/>
            <person name="Li J."/>
            <person name="Li M."/>
            <person name="Law P.T.W."/>
            <person name="Wu Y.L."/>
            <person name="Cai Z.L."/>
            <person name="Qin H."/>
            <person name="Bao Y."/>
            <person name="Leung R.K.K."/>
            <person name="Ng P.K.S."/>
            <person name="Zou J."/>
            <person name="Zhong X.J."/>
            <person name="Ran P.X."/>
            <person name="Zhong N.S."/>
            <person name="Liu Z.G."/>
            <person name="Tsui S.K.W."/>
        </authorList>
    </citation>
    <scope>NUCLEOTIDE SEQUENCE</scope>
    <source>
        <strain evidence="12">Derf</strain>
        <tissue evidence="12">Whole organism</tissue>
    </source>
</reference>
<comment type="caution">
    <text evidence="12">The sequence shown here is derived from an EMBL/GenBank/DDBJ whole genome shotgun (WGS) entry which is preliminary data.</text>
</comment>
<dbReference type="Pfam" id="PF10018">
    <property type="entry name" value="Med4"/>
    <property type="match status" value="1"/>
</dbReference>
<keyword evidence="5 8" id="KW-0804">Transcription</keyword>
<comment type="similarity">
    <text evidence="2 8">Belongs to the Mediator complex subunit 4 family.</text>
</comment>
<dbReference type="EMBL" id="ASGP02000002">
    <property type="protein sequence ID" value="KAH9522932.1"/>
    <property type="molecule type" value="Genomic_DNA"/>
</dbReference>
<evidence type="ECO:0000256" key="9">
    <source>
        <dbReference type="SAM" id="Coils"/>
    </source>
</evidence>
<gene>
    <name evidence="8 12" type="primary">MED4</name>
    <name evidence="12" type="ORF">DERF_006486</name>
    <name evidence="11" type="ORF">HUG17_2811</name>
</gene>
<dbReference type="AlphaFoldDB" id="A0A922I7K9"/>
<dbReference type="OrthoDB" id="1929813at2759"/>
<evidence type="ECO:0000256" key="5">
    <source>
        <dbReference type="ARBA" id="ARBA00023163"/>
    </source>
</evidence>
<feature type="region of interest" description="Disordered" evidence="10">
    <location>
        <begin position="176"/>
        <end position="275"/>
    </location>
</feature>
<dbReference type="PANTHER" id="PTHR13208">
    <property type="entry name" value="MEDIATOR OF RNA POLYMERASE II TRANSCRIPTION SUBUNIT 4"/>
    <property type="match status" value="1"/>
</dbReference>
<keyword evidence="4 8" id="KW-0805">Transcription regulation</keyword>
<name>A0A922I7K9_DERFA</name>
<evidence type="ECO:0000256" key="8">
    <source>
        <dbReference type="RuleBase" id="RU364141"/>
    </source>
</evidence>
<evidence type="ECO:0000256" key="4">
    <source>
        <dbReference type="ARBA" id="ARBA00023015"/>
    </source>
</evidence>
<reference evidence="11" key="3">
    <citation type="journal article" date="2021" name="World Allergy Organ. J.">
        <title>Chromosome-level assembly of Dermatophagoides farinae genome and transcriptome reveals two novel allergens Der f 37 and Der f 39.</title>
        <authorList>
            <person name="Chen J."/>
            <person name="Cai Z."/>
            <person name="Fan D."/>
            <person name="Hu J."/>
            <person name="Hou Y."/>
            <person name="He Y."/>
            <person name="Zhang Z."/>
            <person name="Zhao Z."/>
            <person name="Gao P."/>
            <person name="Hu W."/>
            <person name="Sun J."/>
            <person name="Li J."/>
            <person name="Ji K."/>
        </authorList>
    </citation>
    <scope>NUCLEOTIDE SEQUENCE</scope>
    <source>
        <strain evidence="11">JKM2019</strain>
    </source>
</reference>